<dbReference type="PROSITE" id="PS50011">
    <property type="entry name" value="PROTEIN_KINASE_DOM"/>
    <property type="match status" value="1"/>
</dbReference>
<dbReference type="SUPFAM" id="SSF56112">
    <property type="entry name" value="Protein kinase-like (PK-like)"/>
    <property type="match status" value="2"/>
</dbReference>
<gene>
    <name evidence="2" type="ORF">ACJIZ3_005812</name>
</gene>
<evidence type="ECO:0000313" key="3">
    <source>
        <dbReference type="Proteomes" id="UP001634393"/>
    </source>
</evidence>
<dbReference type="InterPro" id="IPR000719">
    <property type="entry name" value="Prot_kinase_dom"/>
</dbReference>
<name>A0ABD3S672_9LAMI</name>
<sequence>MSRIYDNWERLVAATLKREQLWQLFHEQSRSPSIRSEASDLSSSSSSFHDVAFEFSSSSTSWKQTEEKAHPKLVLDLFLVSSELLGRGTFGSVYAAYLDNGVKIVVRRLKLPLDISKLEVERHMEIVRNVRHENVVALRAYYCSEDARLMLYDHYREGTVHALLHGNDLGLTNMMATRFMPTEWCYAPEVRTTPRNISQSSDVYSFGVLILELLTRKSAIAVDLVKLVTSIKTKAWAAKVFDEDLLKNPEIKDRMVKMLQIGISCVAKSLKKRPKMSAVVRMLEDISTITSELENNNTSNNASSEDLVFVDGSKYAKFNRHDLLEARAEILGKGTFGTSYKATLEKGITVIVKRLNSRVQVTSKEFQQQMEVIGKAKHENVAEPKAYYFSRDEKLLVFDYYNQGSLSAMLQGTHLDWETRLKIAIGAARGIAHIHKQEDGKLVHGNIKASNIFLNGRRYGMIISDVGLPQMSVGTFRPAGYYALTNTRNLSQASDVYSFGVVLLELVSGKLYQYPKNYNFSFDDEKVIPLDTWIQTVIGKNKTAEVVFDVELLRDGNENDEDAMMQLLKIGMDCVAIGPSLRPTMAQVLKMLEEISGIETEEQSSIELRLSQSSIESRFEELLEDLLPTLIP</sequence>
<dbReference type="Proteomes" id="UP001634393">
    <property type="component" value="Unassembled WGS sequence"/>
</dbReference>
<dbReference type="AlphaFoldDB" id="A0ABD3S672"/>
<dbReference type="Pfam" id="PF07714">
    <property type="entry name" value="PK_Tyr_Ser-Thr"/>
    <property type="match status" value="3"/>
</dbReference>
<dbReference type="InterPro" id="IPR011009">
    <property type="entry name" value="Kinase-like_dom_sf"/>
</dbReference>
<dbReference type="PANTHER" id="PTHR48010:SF1">
    <property type="entry name" value="PROTEIN KINASE DOMAIN-CONTAINING PROTEIN"/>
    <property type="match status" value="1"/>
</dbReference>
<protein>
    <recommendedName>
        <fullName evidence="1">Protein kinase domain-containing protein</fullName>
    </recommendedName>
</protein>
<comment type="caution">
    <text evidence="2">The sequence shown here is derived from an EMBL/GenBank/DDBJ whole genome shotgun (WGS) entry which is preliminary data.</text>
</comment>
<dbReference type="EMBL" id="JBJXBP010000007">
    <property type="protein sequence ID" value="KAL3819907.1"/>
    <property type="molecule type" value="Genomic_DNA"/>
</dbReference>
<proteinExistence type="predicted"/>
<feature type="domain" description="Protein kinase" evidence="1">
    <location>
        <begin position="325"/>
        <end position="595"/>
    </location>
</feature>
<reference evidence="2 3" key="1">
    <citation type="submission" date="2024-12" db="EMBL/GenBank/DDBJ databases">
        <title>The unique morphological basis and parallel evolutionary history of personate flowers in Penstemon.</title>
        <authorList>
            <person name="Depatie T.H."/>
            <person name="Wessinger C.A."/>
        </authorList>
    </citation>
    <scope>NUCLEOTIDE SEQUENCE [LARGE SCALE GENOMIC DNA]</scope>
    <source>
        <strain evidence="2">WTNN_2</strain>
        <tissue evidence="2">Leaf</tissue>
    </source>
</reference>
<evidence type="ECO:0000313" key="2">
    <source>
        <dbReference type="EMBL" id="KAL3819907.1"/>
    </source>
</evidence>
<organism evidence="2 3">
    <name type="scientific">Penstemon smallii</name>
    <dbReference type="NCBI Taxonomy" id="265156"/>
    <lineage>
        <taxon>Eukaryota</taxon>
        <taxon>Viridiplantae</taxon>
        <taxon>Streptophyta</taxon>
        <taxon>Embryophyta</taxon>
        <taxon>Tracheophyta</taxon>
        <taxon>Spermatophyta</taxon>
        <taxon>Magnoliopsida</taxon>
        <taxon>eudicotyledons</taxon>
        <taxon>Gunneridae</taxon>
        <taxon>Pentapetalae</taxon>
        <taxon>asterids</taxon>
        <taxon>lamiids</taxon>
        <taxon>Lamiales</taxon>
        <taxon>Plantaginaceae</taxon>
        <taxon>Cheloneae</taxon>
        <taxon>Penstemon</taxon>
    </lineage>
</organism>
<dbReference type="InterPro" id="IPR050994">
    <property type="entry name" value="At_inactive_RLKs"/>
</dbReference>
<dbReference type="InterPro" id="IPR001245">
    <property type="entry name" value="Ser-Thr/Tyr_kinase_cat_dom"/>
</dbReference>
<dbReference type="PANTHER" id="PTHR48010">
    <property type="entry name" value="OS05G0588300 PROTEIN"/>
    <property type="match status" value="1"/>
</dbReference>
<dbReference type="Gene3D" id="3.30.200.20">
    <property type="entry name" value="Phosphorylase Kinase, domain 1"/>
    <property type="match status" value="2"/>
</dbReference>
<evidence type="ECO:0000259" key="1">
    <source>
        <dbReference type="PROSITE" id="PS50011"/>
    </source>
</evidence>
<accession>A0ABD3S672</accession>
<dbReference type="Gene3D" id="1.10.510.10">
    <property type="entry name" value="Transferase(Phosphotransferase) domain 1"/>
    <property type="match status" value="2"/>
</dbReference>
<keyword evidence="3" id="KW-1185">Reference proteome</keyword>